<dbReference type="Pfam" id="PF16026">
    <property type="entry name" value="MIEAP"/>
    <property type="match status" value="1"/>
</dbReference>
<dbReference type="InterPro" id="IPR031981">
    <property type="entry name" value="MIEAP_C"/>
</dbReference>
<evidence type="ECO:0000259" key="1">
    <source>
        <dbReference type="Pfam" id="PF16026"/>
    </source>
</evidence>
<dbReference type="AlphaFoldDB" id="A0AAE0T2Z0"/>
<gene>
    <name evidence="2" type="ORF">CHS0354_026406</name>
</gene>
<protein>
    <recommendedName>
        <fullName evidence="1">Mitochondria-eating protein C-terminal domain-containing protein</fullName>
    </recommendedName>
</protein>
<name>A0AAE0T2Z0_9BIVA</name>
<reference evidence="2" key="2">
    <citation type="journal article" date="2021" name="Genome Biol. Evol.">
        <title>Developing a high-quality reference genome for a parasitic bivalve with doubly uniparental inheritance (Bivalvia: Unionida).</title>
        <authorList>
            <person name="Smith C.H."/>
        </authorList>
    </citation>
    <scope>NUCLEOTIDE SEQUENCE</scope>
    <source>
        <strain evidence="2">CHS0354</strain>
        <tissue evidence="2">Mantle</tissue>
    </source>
</reference>
<evidence type="ECO:0000313" key="2">
    <source>
        <dbReference type="EMBL" id="KAK3602847.1"/>
    </source>
</evidence>
<dbReference type="Proteomes" id="UP001195483">
    <property type="component" value="Unassembled WGS sequence"/>
</dbReference>
<proteinExistence type="predicted"/>
<dbReference type="EMBL" id="JAEAOA010001575">
    <property type="protein sequence ID" value="KAK3602847.1"/>
    <property type="molecule type" value="Genomic_DNA"/>
</dbReference>
<comment type="caution">
    <text evidence="2">The sequence shown here is derived from an EMBL/GenBank/DDBJ whole genome shotgun (WGS) entry which is preliminary data.</text>
</comment>
<accession>A0AAE0T2Z0</accession>
<feature type="domain" description="Mitochondria-eating protein C-terminal" evidence="1">
    <location>
        <begin position="25"/>
        <end position="221"/>
    </location>
</feature>
<keyword evidence="3" id="KW-1185">Reference proteome</keyword>
<organism evidence="2 3">
    <name type="scientific">Potamilus streckersoni</name>
    <dbReference type="NCBI Taxonomy" id="2493646"/>
    <lineage>
        <taxon>Eukaryota</taxon>
        <taxon>Metazoa</taxon>
        <taxon>Spiralia</taxon>
        <taxon>Lophotrochozoa</taxon>
        <taxon>Mollusca</taxon>
        <taxon>Bivalvia</taxon>
        <taxon>Autobranchia</taxon>
        <taxon>Heteroconchia</taxon>
        <taxon>Palaeoheterodonta</taxon>
        <taxon>Unionida</taxon>
        <taxon>Unionoidea</taxon>
        <taxon>Unionidae</taxon>
        <taxon>Ambleminae</taxon>
        <taxon>Lampsilini</taxon>
        <taxon>Potamilus</taxon>
    </lineage>
</organism>
<reference evidence="2" key="3">
    <citation type="submission" date="2023-05" db="EMBL/GenBank/DDBJ databases">
        <authorList>
            <person name="Smith C.H."/>
        </authorList>
    </citation>
    <scope>NUCLEOTIDE SEQUENCE</scope>
    <source>
        <strain evidence="2">CHS0354</strain>
        <tissue evidence="2">Mantle</tissue>
    </source>
</reference>
<reference evidence="2" key="1">
    <citation type="journal article" date="2021" name="Genome Biol. Evol.">
        <title>A High-Quality Reference Genome for a Parasitic Bivalve with Doubly Uniparental Inheritance (Bivalvia: Unionida).</title>
        <authorList>
            <person name="Smith C.H."/>
        </authorList>
    </citation>
    <scope>NUCLEOTIDE SEQUENCE</scope>
    <source>
        <strain evidence="2">CHS0354</strain>
    </source>
</reference>
<evidence type="ECO:0000313" key="3">
    <source>
        <dbReference type="Proteomes" id="UP001195483"/>
    </source>
</evidence>
<sequence>MSNELWKKDNPKLLDLNNMYKPEVISKRFLELYENEWRSAFQELSIQQESQEHVAETLLNIVMASYSVSLRMSGFQLQNLQSSVKRDMLLLNGKEDHLDELSERNKTLYELATSNIMDLRKILSPTAIPAIKNLVLDNLSKDHDLSYRKETKMAAYIDGCVELTWLMCTLDPPMHLETCKSQDPASKYFRSYAKSGKCVQYCVWPCLCLHSNGPILKKGVAQMT</sequence>